<evidence type="ECO:0000256" key="12">
    <source>
        <dbReference type="SAM" id="Phobius"/>
    </source>
</evidence>
<dbReference type="PANTHER" id="PTHR42985:SF25">
    <property type="entry name" value="SODIUM-COUPLED MONOCARBOXYLATE TRANSPORTER 1"/>
    <property type="match status" value="1"/>
</dbReference>
<comment type="similarity">
    <text evidence="2 11">Belongs to the sodium:solute symporter (SSF) (TC 2.A.21) family.</text>
</comment>
<keyword evidence="3" id="KW-0813">Transport</keyword>
<evidence type="ECO:0000256" key="3">
    <source>
        <dbReference type="ARBA" id="ARBA00022448"/>
    </source>
</evidence>
<feature type="transmembrane region" description="Helical" evidence="12">
    <location>
        <begin position="231"/>
        <end position="250"/>
    </location>
</feature>
<dbReference type="PANTHER" id="PTHR42985">
    <property type="entry name" value="SODIUM-COUPLED MONOCARBOXYLATE TRANSPORTER"/>
    <property type="match status" value="1"/>
</dbReference>
<proteinExistence type="inferred from homology"/>
<evidence type="ECO:0000256" key="7">
    <source>
        <dbReference type="ARBA" id="ARBA00023053"/>
    </source>
</evidence>
<feature type="transmembrane region" description="Helical" evidence="12">
    <location>
        <begin position="433"/>
        <end position="454"/>
    </location>
</feature>
<feature type="transmembrane region" description="Helical" evidence="12">
    <location>
        <begin position="316"/>
        <end position="337"/>
    </location>
</feature>
<feature type="transmembrane region" description="Helical" evidence="12">
    <location>
        <begin position="400"/>
        <end position="421"/>
    </location>
</feature>
<keyword evidence="6 12" id="KW-1133">Transmembrane helix</keyword>
<dbReference type="Gene3D" id="1.20.1730.10">
    <property type="entry name" value="Sodium/glucose cotransporter"/>
    <property type="match status" value="1"/>
</dbReference>
<dbReference type="GeneTree" id="ENSGT00940000165906"/>
<dbReference type="PROSITE" id="PS50283">
    <property type="entry name" value="NA_SOLUT_SYMP_3"/>
    <property type="match status" value="1"/>
</dbReference>
<dbReference type="GO" id="GO:0070062">
    <property type="term" value="C:extracellular exosome"/>
    <property type="evidence" value="ECO:0007669"/>
    <property type="project" value="TreeGrafter"/>
</dbReference>
<reference evidence="13" key="2">
    <citation type="submission" date="2025-08" db="UniProtKB">
        <authorList>
            <consortium name="Ensembl"/>
        </authorList>
    </citation>
    <scope>IDENTIFICATION</scope>
</reference>
<dbReference type="GO" id="GO:0005886">
    <property type="term" value="C:plasma membrane"/>
    <property type="evidence" value="ECO:0007669"/>
    <property type="project" value="UniProtKB-SubCell"/>
</dbReference>
<keyword evidence="7" id="KW-0915">Sodium</keyword>
<evidence type="ECO:0000256" key="2">
    <source>
        <dbReference type="ARBA" id="ARBA00006434"/>
    </source>
</evidence>
<keyword evidence="4" id="KW-1003">Cell membrane</keyword>
<reference evidence="13" key="1">
    <citation type="submission" date="2021-04" db="EMBL/GenBank/DDBJ databases">
        <authorList>
            <consortium name="Wellcome Sanger Institute Data Sharing"/>
        </authorList>
    </citation>
    <scope>NUCLEOTIDE SEQUENCE [LARGE SCALE GENOMIC DNA]</scope>
</reference>
<sequence>MVGTGGPVATFSVWDYVVFAGTILAAAGLGLFQAIRGRKETSSAEFLLGGRQMTAVPVAMSLTASFMSGITVIGTPAEAYRYGTAFWLFGFSYAIMSTVTAEIFVPLFYRLGITSAYEYLELRFSRPIRVIGTSMYIVQTSVFFDFSVTGLDLWGVLVATGAVCIIYCTLGGLKAVIWTDVLQMVIMLAGFVAVIARGAVLQGGLTKIWKDAGEGGRLETFDFDPDPLKRHTFWTILVGGSVMWVSIYSINQSQVQRYISCKTLGHAKMSLYVNMVGLWITVSLAMFSGLTMYSIYKQCDPLTNGDVGTTDQLLPYLVMDILAVYPGIPGLFVAAAYSGTLSTVSSSINALVAVTMEDFIVPVWKGLTERQISWMNMGLSIFFGGVCIGMAGVASAMGSVLQAALSIFGMISGPLLGLYLLGMLFRTANSVGGLVGMITGLALTLWVGIGGQIYPPKAEKTNPLPLTTEGCTINQNYTTAYPWTSPVTSQPDFRPALADTWYSLSYLYFSLLGLLITLVSGLLVSMITGETTCSPNLYFNHRHPNDSEASDVTEKAAADFDLGADNAAFTDIAVMCKDGEKTTKL</sequence>
<feature type="transmembrane region" description="Helical" evidence="12">
    <location>
        <begin position="154"/>
        <end position="173"/>
    </location>
</feature>
<reference evidence="13" key="3">
    <citation type="submission" date="2025-09" db="UniProtKB">
        <authorList>
            <consortium name="Ensembl"/>
        </authorList>
    </citation>
    <scope>IDENTIFICATION</scope>
</reference>
<dbReference type="Proteomes" id="UP000265040">
    <property type="component" value="Chromosome 5"/>
</dbReference>
<feature type="transmembrane region" description="Helical" evidence="12">
    <location>
        <begin position="185"/>
        <end position="205"/>
    </location>
</feature>
<evidence type="ECO:0000256" key="9">
    <source>
        <dbReference type="ARBA" id="ARBA00023136"/>
    </source>
</evidence>
<keyword evidence="8" id="KW-0406">Ion transport</keyword>
<dbReference type="GO" id="GO:0005343">
    <property type="term" value="F:organic acid:sodium symporter activity"/>
    <property type="evidence" value="ECO:0007669"/>
    <property type="project" value="TreeGrafter"/>
</dbReference>
<keyword evidence="14" id="KW-1185">Reference proteome</keyword>
<dbReference type="GO" id="GO:0015730">
    <property type="term" value="P:propanoate transmembrane transport"/>
    <property type="evidence" value="ECO:0007669"/>
    <property type="project" value="TreeGrafter"/>
</dbReference>
<dbReference type="AlphaFoldDB" id="A0A7N6C4V7"/>
<name>A0A7N6C4V7_ANATE</name>
<evidence type="ECO:0000256" key="8">
    <source>
        <dbReference type="ARBA" id="ARBA00023065"/>
    </source>
</evidence>
<keyword evidence="9 12" id="KW-0472">Membrane</keyword>
<evidence type="ECO:0000256" key="4">
    <source>
        <dbReference type="ARBA" id="ARBA00022475"/>
    </source>
</evidence>
<feature type="transmembrane region" description="Helical" evidence="12">
    <location>
        <begin position="374"/>
        <end position="394"/>
    </location>
</feature>
<dbReference type="InterPro" id="IPR038377">
    <property type="entry name" value="Na/Glc_symporter_sf"/>
</dbReference>
<dbReference type="InterPro" id="IPR001734">
    <property type="entry name" value="Na/solute_symporter"/>
</dbReference>
<evidence type="ECO:0000256" key="11">
    <source>
        <dbReference type="RuleBase" id="RU362091"/>
    </source>
</evidence>
<organism evidence="13 14">
    <name type="scientific">Anabas testudineus</name>
    <name type="common">Climbing perch</name>
    <name type="synonym">Anthias testudineus</name>
    <dbReference type="NCBI Taxonomy" id="64144"/>
    <lineage>
        <taxon>Eukaryota</taxon>
        <taxon>Metazoa</taxon>
        <taxon>Chordata</taxon>
        <taxon>Craniata</taxon>
        <taxon>Vertebrata</taxon>
        <taxon>Euteleostomi</taxon>
        <taxon>Actinopterygii</taxon>
        <taxon>Neopterygii</taxon>
        <taxon>Teleostei</taxon>
        <taxon>Neoteleostei</taxon>
        <taxon>Acanthomorphata</taxon>
        <taxon>Anabantaria</taxon>
        <taxon>Anabantiformes</taxon>
        <taxon>Anabantoidei</taxon>
        <taxon>Anabantidae</taxon>
        <taxon>Anabas</taxon>
    </lineage>
</organism>
<feature type="transmembrane region" description="Helical" evidence="12">
    <location>
        <begin position="130"/>
        <end position="148"/>
    </location>
</feature>
<evidence type="ECO:0000313" key="13">
    <source>
        <dbReference type="Ensembl" id="ENSATEP00000071904.1"/>
    </source>
</evidence>
<evidence type="ECO:0000256" key="10">
    <source>
        <dbReference type="ARBA" id="ARBA00023201"/>
    </source>
</evidence>
<evidence type="ECO:0000313" key="14">
    <source>
        <dbReference type="Proteomes" id="UP000265040"/>
    </source>
</evidence>
<feature type="transmembrane region" description="Helical" evidence="12">
    <location>
        <begin position="55"/>
        <end position="74"/>
    </location>
</feature>
<dbReference type="Ensembl" id="ENSATET00000046121.2">
    <property type="protein sequence ID" value="ENSATEP00000071904.1"/>
    <property type="gene ID" value="ENSATEG00000025100.3"/>
</dbReference>
<protein>
    <recommendedName>
        <fullName evidence="15">Solute carrier family 5 member 8</fullName>
    </recommendedName>
</protein>
<keyword evidence="5 12" id="KW-0812">Transmembrane</keyword>
<comment type="subcellular location">
    <subcellularLocation>
        <location evidence="1">Cell membrane</location>
        <topology evidence="1">Multi-pass membrane protein</topology>
    </subcellularLocation>
</comment>
<keyword evidence="10" id="KW-0739">Sodium transport</keyword>
<evidence type="ECO:0000256" key="5">
    <source>
        <dbReference type="ARBA" id="ARBA00022692"/>
    </source>
</evidence>
<accession>A0A7N6C4V7</accession>
<dbReference type="NCBIfam" id="TIGR00813">
    <property type="entry name" value="sss"/>
    <property type="match status" value="1"/>
</dbReference>
<feature type="transmembrane region" description="Helical" evidence="12">
    <location>
        <begin position="271"/>
        <end position="296"/>
    </location>
</feature>
<feature type="transmembrane region" description="Helical" evidence="12">
    <location>
        <begin position="16"/>
        <end position="35"/>
    </location>
</feature>
<dbReference type="InterPro" id="IPR051163">
    <property type="entry name" value="Sodium:Solute_Symporter_SSF"/>
</dbReference>
<evidence type="ECO:0000256" key="1">
    <source>
        <dbReference type="ARBA" id="ARBA00004651"/>
    </source>
</evidence>
<feature type="transmembrane region" description="Helical" evidence="12">
    <location>
        <begin position="86"/>
        <end position="109"/>
    </location>
</feature>
<evidence type="ECO:0000256" key="6">
    <source>
        <dbReference type="ARBA" id="ARBA00022989"/>
    </source>
</evidence>
<feature type="transmembrane region" description="Helical" evidence="12">
    <location>
        <begin position="506"/>
        <end position="527"/>
    </location>
</feature>
<dbReference type="Pfam" id="PF00474">
    <property type="entry name" value="SSF"/>
    <property type="match status" value="1"/>
</dbReference>
<evidence type="ECO:0008006" key="15">
    <source>
        <dbReference type="Google" id="ProtNLM"/>
    </source>
</evidence>